<dbReference type="Proteomes" id="UP000594263">
    <property type="component" value="Unplaced"/>
</dbReference>
<dbReference type="AlphaFoldDB" id="A0A7N0UJR3"/>
<organism evidence="2 3">
    <name type="scientific">Kalanchoe fedtschenkoi</name>
    <name type="common">Lavender scallops</name>
    <name type="synonym">South American air plant</name>
    <dbReference type="NCBI Taxonomy" id="63787"/>
    <lineage>
        <taxon>Eukaryota</taxon>
        <taxon>Viridiplantae</taxon>
        <taxon>Streptophyta</taxon>
        <taxon>Embryophyta</taxon>
        <taxon>Tracheophyta</taxon>
        <taxon>Spermatophyta</taxon>
        <taxon>Magnoliopsida</taxon>
        <taxon>eudicotyledons</taxon>
        <taxon>Gunneridae</taxon>
        <taxon>Pentapetalae</taxon>
        <taxon>Saxifragales</taxon>
        <taxon>Crassulaceae</taxon>
        <taxon>Kalanchoe</taxon>
    </lineage>
</organism>
<name>A0A7N0UJR3_KALFE</name>
<sequence length="291" mass="32021">MGCISSKGMSRSMSIHERFSQGLHALAIGVLPGEDFHLSARERDRFITLIKIASGKKLRSFQYVEADDADENLMYTKAPEEQGGEKTKKQPSDSTAELPRSVNPAVGQNAESECRQTDQSFARSFHTLEEFDELVEKIKSFEARRIENTDDGSKSAAETFPLCEDDSDDGGVLSEGKPPDCAGAGWKRKAMGRGLKSLLLPASATTRPELSTVASLKEWIHAGGDIFSADSYVTPKFGSYATDLHDQVMFSPELVAAFEECMQQMEAEELNIVQQMEENESSRESGPEICC</sequence>
<dbReference type="EnsemblPlants" id="Kaladp0068s0339.1.v1.1">
    <property type="protein sequence ID" value="Kaladp0068s0339.1.v1.1.CDS.1"/>
    <property type="gene ID" value="Kaladp0068s0339.v1.1"/>
</dbReference>
<feature type="region of interest" description="Disordered" evidence="1">
    <location>
        <begin position="75"/>
        <end position="118"/>
    </location>
</feature>
<evidence type="ECO:0000313" key="2">
    <source>
        <dbReference type="EnsemblPlants" id="Kaladp0068s0339.1.v1.1.CDS.1"/>
    </source>
</evidence>
<keyword evidence="3" id="KW-1185">Reference proteome</keyword>
<evidence type="ECO:0000313" key="3">
    <source>
        <dbReference type="Proteomes" id="UP000594263"/>
    </source>
</evidence>
<proteinExistence type="predicted"/>
<reference evidence="2" key="1">
    <citation type="submission" date="2021-01" db="UniProtKB">
        <authorList>
            <consortium name="EnsemblPlants"/>
        </authorList>
    </citation>
    <scope>IDENTIFICATION</scope>
</reference>
<feature type="compositionally biased region" description="Basic and acidic residues" evidence="1">
    <location>
        <begin position="78"/>
        <end position="91"/>
    </location>
</feature>
<accession>A0A7N0UJR3</accession>
<dbReference type="Gramene" id="Kaladp0068s0339.1.v1.1">
    <property type="protein sequence ID" value="Kaladp0068s0339.1.v1.1.CDS.1"/>
    <property type="gene ID" value="Kaladp0068s0339.v1.1"/>
</dbReference>
<evidence type="ECO:0000256" key="1">
    <source>
        <dbReference type="SAM" id="MobiDB-lite"/>
    </source>
</evidence>
<dbReference type="OMA" id="KEWIHAG"/>
<protein>
    <submittedName>
        <fullName evidence="2">Uncharacterized protein</fullName>
    </submittedName>
</protein>